<reference evidence="6" key="1">
    <citation type="submission" date="2021-01" db="EMBL/GenBank/DDBJ databases">
        <title>YIM 132084 draft genome.</title>
        <authorList>
            <person name="An D."/>
        </authorList>
    </citation>
    <scope>NUCLEOTIDE SEQUENCE</scope>
    <source>
        <strain evidence="6">YIM 132084</strain>
    </source>
</reference>
<dbReference type="AlphaFoldDB" id="A0A938YGI7"/>
<keyword evidence="3" id="KW-0547">Nucleotide-binding</keyword>
<accession>A0A938YGI7</accession>
<evidence type="ECO:0000259" key="5">
    <source>
        <dbReference type="PROSITE" id="PS50893"/>
    </source>
</evidence>
<dbReference type="SMART" id="SM00382">
    <property type="entry name" value="AAA"/>
    <property type="match status" value="2"/>
</dbReference>
<dbReference type="GO" id="GO:0005524">
    <property type="term" value="F:ATP binding"/>
    <property type="evidence" value="ECO:0007669"/>
    <property type="project" value="UniProtKB-KW"/>
</dbReference>
<dbReference type="InterPro" id="IPR003439">
    <property type="entry name" value="ABC_transporter-like_ATP-bd"/>
</dbReference>
<dbReference type="RefSeq" id="WP_205260919.1">
    <property type="nucleotide sequence ID" value="NZ_JAERWK010000015.1"/>
</dbReference>
<dbReference type="EMBL" id="JAERWK010000015">
    <property type="protein sequence ID" value="MBM9467962.1"/>
    <property type="molecule type" value="Genomic_DNA"/>
</dbReference>
<dbReference type="InterPro" id="IPR027417">
    <property type="entry name" value="P-loop_NTPase"/>
</dbReference>
<keyword evidence="2" id="KW-0677">Repeat</keyword>
<evidence type="ECO:0000256" key="3">
    <source>
        <dbReference type="ARBA" id="ARBA00022741"/>
    </source>
</evidence>
<dbReference type="InterPro" id="IPR003593">
    <property type="entry name" value="AAA+_ATPase"/>
</dbReference>
<name>A0A938YGI7_9ACTN</name>
<dbReference type="InterPro" id="IPR017871">
    <property type="entry name" value="ABC_transporter-like_CS"/>
</dbReference>
<dbReference type="CDD" id="cd03216">
    <property type="entry name" value="ABC_Carb_Monos_I"/>
    <property type="match status" value="1"/>
</dbReference>
<keyword evidence="1" id="KW-0813">Transport</keyword>
<dbReference type="SUPFAM" id="SSF52540">
    <property type="entry name" value="P-loop containing nucleoside triphosphate hydrolases"/>
    <property type="match status" value="2"/>
</dbReference>
<organism evidence="6 7">
    <name type="scientific">Nakamurella leprariae</name>
    <dbReference type="NCBI Taxonomy" id="2803911"/>
    <lineage>
        <taxon>Bacteria</taxon>
        <taxon>Bacillati</taxon>
        <taxon>Actinomycetota</taxon>
        <taxon>Actinomycetes</taxon>
        <taxon>Nakamurellales</taxon>
        <taxon>Nakamurellaceae</taxon>
        <taxon>Nakamurella</taxon>
    </lineage>
</organism>
<evidence type="ECO:0000313" key="7">
    <source>
        <dbReference type="Proteomes" id="UP000663792"/>
    </source>
</evidence>
<protein>
    <submittedName>
        <fullName evidence="6">Sugar ABC transporter ATP-binding protein</fullName>
    </submittedName>
</protein>
<keyword evidence="7" id="KW-1185">Reference proteome</keyword>
<evidence type="ECO:0000256" key="1">
    <source>
        <dbReference type="ARBA" id="ARBA00022448"/>
    </source>
</evidence>
<dbReference type="GO" id="GO:0016887">
    <property type="term" value="F:ATP hydrolysis activity"/>
    <property type="evidence" value="ECO:0007669"/>
    <property type="project" value="InterPro"/>
</dbReference>
<gene>
    <name evidence="6" type="ORF">JL106_11790</name>
</gene>
<dbReference type="Gene3D" id="3.40.50.300">
    <property type="entry name" value="P-loop containing nucleotide triphosphate hydrolases"/>
    <property type="match status" value="2"/>
</dbReference>
<dbReference type="Proteomes" id="UP000663792">
    <property type="component" value="Unassembled WGS sequence"/>
</dbReference>
<evidence type="ECO:0000256" key="2">
    <source>
        <dbReference type="ARBA" id="ARBA00022737"/>
    </source>
</evidence>
<dbReference type="Pfam" id="PF00005">
    <property type="entry name" value="ABC_tran"/>
    <property type="match status" value="2"/>
</dbReference>
<comment type="caution">
    <text evidence="6">The sequence shown here is derived from an EMBL/GenBank/DDBJ whole genome shotgun (WGS) entry which is preliminary data.</text>
</comment>
<feature type="domain" description="ABC transporter" evidence="5">
    <location>
        <begin position="1"/>
        <end position="238"/>
    </location>
</feature>
<proteinExistence type="predicted"/>
<dbReference type="PANTHER" id="PTHR43790:SF9">
    <property type="entry name" value="GALACTOFURANOSE TRANSPORTER ATP-BINDING PROTEIN YTFR"/>
    <property type="match status" value="1"/>
</dbReference>
<dbReference type="CDD" id="cd03215">
    <property type="entry name" value="ABC_Carb_Monos_II"/>
    <property type="match status" value="1"/>
</dbReference>
<keyword evidence="4 6" id="KW-0067">ATP-binding</keyword>
<sequence length="511" mass="54291">MTIHGLSKSYGNNVVLRGVDLQIRAGRIHALLGPNGAGKSTLLGCLSGAVRPDAGTITVNGLTHTGFTPQSALKAGTAIIYQHLELVSDLSAVENIFLGSEQRTPFGTVRKAAQRRIASELLDRVGADFDPSRPLTSLTMGQKQVVEIAKALHHRPEVLILDEPTAALSSRETDILLGLITRLAHESGLAIVYVTHLLREVTAVADEVSVLRDGSVEWTRPTADLGIETLIEGITGAPVARAATATSENRPVQHDRPPLLELADFRASGAPGVSVRIGAGEIVGVFGLLGSGRTNLVEALAGARPSEGGFRLAGSDLRLSSPGIARRSGIALVPSDRKSQSLFSSLSAQENVLMPHYRRLSRGWRRPRVEQHVFDSVAGRMSLHPMSAGLAGDRFSGGNAQKLVMGRWLMDGSGVTLLLLDEPTQGVDVGARAELHRMIREFARESERAVIFVSSDVEELNALADRVVVLAESRIVGIVPGDTAERELMVLAQPAPSSGPSEVRSEGNTAA</sequence>
<dbReference type="PROSITE" id="PS00211">
    <property type="entry name" value="ABC_TRANSPORTER_1"/>
    <property type="match status" value="1"/>
</dbReference>
<evidence type="ECO:0000256" key="4">
    <source>
        <dbReference type="ARBA" id="ARBA00022840"/>
    </source>
</evidence>
<evidence type="ECO:0000313" key="6">
    <source>
        <dbReference type="EMBL" id="MBM9467962.1"/>
    </source>
</evidence>
<dbReference type="PROSITE" id="PS50893">
    <property type="entry name" value="ABC_TRANSPORTER_2"/>
    <property type="match status" value="2"/>
</dbReference>
<dbReference type="PANTHER" id="PTHR43790">
    <property type="entry name" value="CARBOHYDRATE TRANSPORT ATP-BINDING PROTEIN MG119-RELATED"/>
    <property type="match status" value="1"/>
</dbReference>
<dbReference type="InterPro" id="IPR050107">
    <property type="entry name" value="ABC_carbohydrate_import_ATPase"/>
</dbReference>
<feature type="domain" description="ABC transporter" evidence="5">
    <location>
        <begin position="252"/>
        <end position="497"/>
    </location>
</feature>